<feature type="region of interest" description="Disordered" evidence="1">
    <location>
        <begin position="20"/>
        <end position="52"/>
    </location>
</feature>
<organism evidence="2">
    <name type="scientific">Brugia malayi</name>
    <name type="common">Filarial nematode worm</name>
    <dbReference type="NCBI Taxonomy" id="6279"/>
    <lineage>
        <taxon>Eukaryota</taxon>
        <taxon>Metazoa</taxon>
        <taxon>Ecdysozoa</taxon>
        <taxon>Nematoda</taxon>
        <taxon>Chromadorea</taxon>
        <taxon>Rhabditida</taxon>
        <taxon>Spirurina</taxon>
        <taxon>Spiruromorpha</taxon>
        <taxon>Filarioidea</taxon>
        <taxon>Onchocercidae</taxon>
        <taxon>Brugia</taxon>
    </lineage>
</organism>
<evidence type="ECO:0000313" key="2">
    <source>
        <dbReference type="EMBL" id="CDQ07461.1"/>
    </source>
</evidence>
<evidence type="ECO:0000256" key="1">
    <source>
        <dbReference type="SAM" id="MobiDB-lite"/>
    </source>
</evidence>
<sequence>MLGAKPLLGWNSTNQILEQRRDSREGLAPSCDQKKAWAERITDAPGKGTQHS</sequence>
<name>A0A1I9GAE6_BRUMA</name>
<dbReference type="EMBL" id="LN860227">
    <property type="protein sequence ID" value="CDQ07461.1"/>
    <property type="molecule type" value="Genomic_DNA"/>
</dbReference>
<reference evidence="2" key="1">
    <citation type="journal article" date="2007" name="Science">
        <title>Draft genome of the filarial nematode parasite Brugia malayi.</title>
        <authorList>
            <person name="Ghedin E."/>
            <person name="Wang S."/>
            <person name="Spiro D."/>
            <person name="Caler E."/>
            <person name="Zhao Q."/>
            <person name="Crabtree J."/>
            <person name="Allen J.E."/>
            <person name="Delcher A.L."/>
            <person name="Guiliano D.B."/>
            <person name="Miranda-Saavedra D."/>
            <person name="Angiuoli S.V."/>
            <person name="Creasy T."/>
            <person name="Amedeo P."/>
            <person name="Haas B."/>
            <person name="El-Sayed N.M."/>
            <person name="Wortman J.R."/>
            <person name="Feldblyum T."/>
            <person name="Tallon L."/>
            <person name="Schatz M."/>
            <person name="Shumway M."/>
            <person name="Koo H."/>
            <person name="Salzberg S.L."/>
            <person name="Schobel S."/>
            <person name="Pertea M."/>
            <person name="Pop M."/>
            <person name="White O."/>
            <person name="Barton G.J."/>
            <person name="Carlow C.K."/>
            <person name="Crawford M.J."/>
            <person name="Daub J."/>
            <person name="Dimmic M.W."/>
            <person name="Estes C.F."/>
            <person name="Foster J.M."/>
            <person name="Ganatra M."/>
            <person name="Gregory W.F."/>
            <person name="Johnson N.M."/>
            <person name="Jin J."/>
            <person name="Komuniecki R."/>
            <person name="Korf I."/>
            <person name="Kumar S."/>
            <person name="Laney S."/>
            <person name="Li B.W."/>
            <person name="Li W."/>
            <person name="Lindblom T.H."/>
            <person name="Lustigman S."/>
            <person name="Ma D."/>
            <person name="Maina C.V."/>
            <person name="Martin D.M."/>
            <person name="McCarter J.P."/>
            <person name="McReynolds L."/>
            <person name="Mitreva M."/>
            <person name="Nutman T.B."/>
            <person name="Parkinson J."/>
            <person name="Peregrin-Alvarez J.M."/>
            <person name="Poole C."/>
            <person name="Ren Q."/>
            <person name="Saunders L."/>
            <person name="Sluder A.E."/>
            <person name="Smith K."/>
            <person name="Stanke M."/>
            <person name="Unnasch T.R."/>
            <person name="Ware J."/>
            <person name="Wei A.D."/>
            <person name="Weil G."/>
            <person name="Williams D.J."/>
            <person name="Zhang Y."/>
            <person name="Williams S.A."/>
            <person name="Fraser-Liggett C."/>
            <person name="Slatko B."/>
            <person name="Blaxter M.L."/>
            <person name="Scott A.L."/>
        </authorList>
    </citation>
    <scope>NUCLEOTIDE SEQUENCE</scope>
    <source>
        <strain evidence="2">FR3</strain>
    </source>
</reference>
<feature type="compositionally biased region" description="Basic and acidic residues" evidence="1">
    <location>
        <begin position="32"/>
        <end position="42"/>
    </location>
</feature>
<protein>
    <submittedName>
        <fullName evidence="2">Bm11750</fullName>
    </submittedName>
</protein>
<reference evidence="2" key="2">
    <citation type="submission" date="2012-12" db="EMBL/GenBank/DDBJ databases">
        <authorList>
            <consortium name="WormBase Consortium"/>
            <person name="Ghedin E."/>
            <person name="Paulini M."/>
        </authorList>
    </citation>
    <scope>NUCLEOTIDE SEQUENCE</scope>
    <source>
        <strain evidence="2">FR3</strain>
    </source>
</reference>
<dbReference type="AlphaFoldDB" id="A0A1I9GAE6"/>
<proteinExistence type="predicted"/>
<gene>
    <name evidence="2" type="primary">Bm11750</name>
    <name evidence="2" type="ORF">BM_Bm11750</name>
</gene>
<accession>A0A1I9GAE6</accession>